<protein>
    <submittedName>
        <fullName evidence="1">Uncharacterized protein</fullName>
    </submittedName>
</protein>
<sequence length="60" mass="7031">MLIQGILQQSATKTDANSYIYRHQPATDPDTKKPAWKGRHIENEKKLHYTAQYRVQNHPI</sequence>
<dbReference type="Proteomes" id="UP000248745">
    <property type="component" value="Unassembled WGS sequence"/>
</dbReference>
<evidence type="ECO:0000313" key="2">
    <source>
        <dbReference type="Proteomes" id="UP000248745"/>
    </source>
</evidence>
<evidence type="ECO:0000313" key="1">
    <source>
        <dbReference type="EMBL" id="PZF71772.1"/>
    </source>
</evidence>
<dbReference type="AlphaFoldDB" id="A0A2W2AE01"/>
<reference evidence="1 2" key="1">
    <citation type="submission" date="2018-06" db="EMBL/GenBank/DDBJ databases">
        <title>Mucibacter soli gen. nov., sp. nov., a new member of the family Chitinophagaceae producing mucin.</title>
        <authorList>
            <person name="Kim M.-K."/>
            <person name="Park S."/>
            <person name="Kim T.-S."/>
            <person name="Joung Y."/>
            <person name="Han J.-H."/>
            <person name="Kim S.B."/>
        </authorList>
    </citation>
    <scope>NUCLEOTIDE SEQUENCE [LARGE SCALE GENOMIC DNA]</scope>
    <source>
        <strain evidence="1 2">R1-15</strain>
    </source>
</reference>
<organism evidence="1 2">
    <name type="scientific">Taibaiella soli</name>
    <dbReference type="NCBI Taxonomy" id="1649169"/>
    <lineage>
        <taxon>Bacteria</taxon>
        <taxon>Pseudomonadati</taxon>
        <taxon>Bacteroidota</taxon>
        <taxon>Chitinophagia</taxon>
        <taxon>Chitinophagales</taxon>
        <taxon>Chitinophagaceae</taxon>
        <taxon>Taibaiella</taxon>
    </lineage>
</organism>
<keyword evidence="2" id="KW-1185">Reference proteome</keyword>
<comment type="caution">
    <text evidence="1">The sequence shown here is derived from an EMBL/GenBank/DDBJ whole genome shotgun (WGS) entry which is preliminary data.</text>
</comment>
<gene>
    <name evidence="1" type="ORF">DN068_17050</name>
</gene>
<proteinExistence type="predicted"/>
<name>A0A2W2AE01_9BACT</name>
<dbReference type="EMBL" id="QKTW01000022">
    <property type="protein sequence ID" value="PZF71772.1"/>
    <property type="molecule type" value="Genomic_DNA"/>
</dbReference>
<accession>A0A2W2AE01</accession>